<dbReference type="SUPFAM" id="SSF81296">
    <property type="entry name" value="E set domains"/>
    <property type="match status" value="1"/>
</dbReference>
<dbReference type="Gene3D" id="2.60.120.310">
    <property type="entry name" value="Copper type II, ascorbate-dependent monooxygenase, N-terminal domain"/>
    <property type="match status" value="1"/>
</dbReference>
<dbReference type="SUPFAM" id="SSF52833">
    <property type="entry name" value="Thioredoxin-like"/>
    <property type="match status" value="1"/>
</dbReference>
<evidence type="ECO:0000259" key="6">
    <source>
        <dbReference type="PROSITE" id="PS51007"/>
    </source>
</evidence>
<evidence type="ECO:0000256" key="5">
    <source>
        <dbReference type="PROSITE-ProRule" id="PRU00433"/>
    </source>
</evidence>
<dbReference type="EMBL" id="JARRAG010000001">
    <property type="protein sequence ID" value="MDG3002408.1"/>
    <property type="molecule type" value="Genomic_DNA"/>
</dbReference>
<dbReference type="InterPro" id="IPR009056">
    <property type="entry name" value="Cyt_c-like_dom"/>
</dbReference>
<dbReference type="SUPFAM" id="SSF46626">
    <property type="entry name" value="Cytochrome c"/>
    <property type="match status" value="1"/>
</dbReference>
<keyword evidence="1 5" id="KW-0349">Heme</keyword>
<dbReference type="InterPro" id="IPR013783">
    <property type="entry name" value="Ig-like_fold"/>
</dbReference>
<dbReference type="CDD" id="cd02859">
    <property type="entry name" value="E_set_AMPKbeta_like_N"/>
    <property type="match status" value="1"/>
</dbReference>
<evidence type="ECO:0000256" key="3">
    <source>
        <dbReference type="ARBA" id="ARBA00023004"/>
    </source>
</evidence>
<protein>
    <submittedName>
        <fullName evidence="8">Redoxin domain-containing protein</fullName>
    </submittedName>
</protein>
<dbReference type="Pfam" id="PF16561">
    <property type="entry name" value="AMPK1_CBM"/>
    <property type="match status" value="1"/>
</dbReference>
<keyword evidence="2 5" id="KW-0479">Metal-binding</keyword>
<accession>A0ABT6F491</accession>
<evidence type="ECO:0000256" key="4">
    <source>
        <dbReference type="ARBA" id="ARBA00023157"/>
    </source>
</evidence>
<dbReference type="PROSITE" id="PS51007">
    <property type="entry name" value="CYTC"/>
    <property type="match status" value="1"/>
</dbReference>
<feature type="domain" description="Cytochrome c" evidence="6">
    <location>
        <begin position="192"/>
        <end position="283"/>
    </location>
</feature>
<dbReference type="InterPro" id="IPR014756">
    <property type="entry name" value="Ig_E-set"/>
</dbReference>
<dbReference type="InterPro" id="IPR014784">
    <property type="entry name" value="Cu2_ascorb_mOase-like_C"/>
</dbReference>
<evidence type="ECO:0000259" key="7">
    <source>
        <dbReference type="PROSITE" id="PS51352"/>
    </source>
</evidence>
<dbReference type="InterPro" id="IPR013766">
    <property type="entry name" value="Thioredoxin_domain"/>
</dbReference>
<dbReference type="Gene3D" id="2.60.120.230">
    <property type="match status" value="1"/>
</dbReference>
<evidence type="ECO:0000256" key="1">
    <source>
        <dbReference type="ARBA" id="ARBA00022617"/>
    </source>
</evidence>
<dbReference type="PANTHER" id="PTHR43640">
    <property type="entry name" value="OS07G0260300 PROTEIN"/>
    <property type="match status" value="1"/>
</dbReference>
<dbReference type="InterPro" id="IPR000866">
    <property type="entry name" value="AhpC/TSA"/>
</dbReference>
<dbReference type="InterPro" id="IPR008977">
    <property type="entry name" value="PHM/PNGase_F_dom_sf"/>
</dbReference>
<reference evidence="8 9" key="1">
    <citation type="submission" date="2023-03" db="EMBL/GenBank/DDBJ databases">
        <title>Paludisphaera mucosa sp. nov. a novel planctomycete from northern fen.</title>
        <authorList>
            <person name="Ivanova A."/>
        </authorList>
    </citation>
    <scope>NUCLEOTIDE SEQUENCE [LARGE SCALE GENOMIC DNA]</scope>
    <source>
        <strain evidence="8 9">Pla2</strain>
    </source>
</reference>
<name>A0ABT6F491_9BACT</name>
<sequence>MGVAGLFGVVALVGLTGAGDPAESPVAFRLQDHRGAWHTLDEARDRKVVVLAFLGAECPLAAAYAPRLAAAARDFEGRGVGFFGVDANQQDGPVAIGRFAEEHGLPFPILKDVGNTLADRLGAERTPEVFVLDGSRAVVYRGRIDDQYAIGVHRSSPTRRDLVDALEAVLAGRPVATPRTDAVGCRIGRTTKPAKDGKATYAREISRILQSRCVACHRQGEIAPFSLTDYRQAAGWSSMIAEVVDEGRMPPWHASPEHGEFANDARLSADEKRAVRDWVEAGSPEGDPADLPPPPRFVEGWQIPRPDLVLEMPREVEIPAEGSMPYQIVEIDPKLTKDAWVRASQVRPGNTAVVHHVVVFVLPPGVEKIDEAGGDFLAAYAPGMPPRMLPDGVAKRVPAGSRIALQLHYTPRGTKQVDRSRIGLVFADPTTVRKELMSGMALNLRLQIPPGARDYVSRADFRFARPSSLLSLLPHMHLRGKSMRFVAEYPDGRREVVLDVPRYEFDWQNLYVLDRPLPMPEGTILHTEARFDNSAENPNNPDPRRAVTFGEQTWDEMHVGYVNFALADQDLALGAPASKRLGDGRYEVTFRHSPAGPARSVALVGTFTDWKEHPRPMTGPDARGAYSTTVVLGPGSHEYKFLIDGETFREDPGNPESAGFFSNSLIRLP</sequence>
<keyword evidence="9" id="KW-1185">Reference proteome</keyword>
<dbReference type="Gene3D" id="2.60.40.10">
    <property type="entry name" value="Immunoglobulins"/>
    <property type="match status" value="1"/>
</dbReference>
<evidence type="ECO:0000256" key="2">
    <source>
        <dbReference type="ARBA" id="ARBA00022723"/>
    </source>
</evidence>
<keyword evidence="3 5" id="KW-0408">Iron</keyword>
<dbReference type="InterPro" id="IPR047262">
    <property type="entry name" value="PRX-like1"/>
</dbReference>
<proteinExistence type="predicted"/>
<dbReference type="PANTHER" id="PTHR43640:SF1">
    <property type="entry name" value="THIOREDOXIN-DEPENDENT PEROXIREDOXIN"/>
    <property type="match status" value="1"/>
</dbReference>
<dbReference type="Proteomes" id="UP001216907">
    <property type="component" value="Unassembled WGS sequence"/>
</dbReference>
<dbReference type="Pfam" id="PF00578">
    <property type="entry name" value="AhpC-TSA"/>
    <property type="match status" value="1"/>
</dbReference>
<dbReference type="InterPro" id="IPR032640">
    <property type="entry name" value="AMPK1_CBM"/>
</dbReference>
<dbReference type="InterPro" id="IPR036909">
    <property type="entry name" value="Cyt_c-like_dom_sf"/>
</dbReference>
<organism evidence="8 9">
    <name type="scientific">Paludisphaera mucosa</name>
    <dbReference type="NCBI Taxonomy" id="3030827"/>
    <lineage>
        <taxon>Bacteria</taxon>
        <taxon>Pseudomonadati</taxon>
        <taxon>Planctomycetota</taxon>
        <taxon>Planctomycetia</taxon>
        <taxon>Isosphaerales</taxon>
        <taxon>Isosphaeraceae</taxon>
        <taxon>Paludisphaera</taxon>
    </lineage>
</organism>
<gene>
    <name evidence="8" type="ORF">PZE19_01280</name>
</gene>
<keyword evidence="4" id="KW-1015">Disulfide bond</keyword>
<dbReference type="InterPro" id="IPR036249">
    <property type="entry name" value="Thioredoxin-like_sf"/>
</dbReference>
<dbReference type="RefSeq" id="WP_277858772.1">
    <property type="nucleotide sequence ID" value="NZ_JARRAG010000001.1"/>
</dbReference>
<comment type="caution">
    <text evidence="8">The sequence shown here is derived from an EMBL/GenBank/DDBJ whole genome shotgun (WGS) entry which is preliminary data.</text>
</comment>
<dbReference type="PROSITE" id="PS51352">
    <property type="entry name" value="THIOREDOXIN_2"/>
    <property type="match status" value="1"/>
</dbReference>
<evidence type="ECO:0000313" key="9">
    <source>
        <dbReference type="Proteomes" id="UP001216907"/>
    </source>
</evidence>
<evidence type="ECO:0000313" key="8">
    <source>
        <dbReference type="EMBL" id="MDG3002408.1"/>
    </source>
</evidence>
<dbReference type="InterPro" id="IPR036939">
    <property type="entry name" value="Cu2_ascorb_mOase_N_sf"/>
</dbReference>
<dbReference type="Gene3D" id="3.40.30.10">
    <property type="entry name" value="Glutaredoxin"/>
    <property type="match status" value="1"/>
</dbReference>
<dbReference type="SUPFAM" id="SSF49742">
    <property type="entry name" value="PHM/PNGase F"/>
    <property type="match status" value="2"/>
</dbReference>
<feature type="domain" description="Thioredoxin" evidence="7">
    <location>
        <begin position="16"/>
        <end position="171"/>
    </location>
</feature>